<evidence type="ECO:0000313" key="3">
    <source>
        <dbReference type="Proteomes" id="UP000774570"/>
    </source>
</evidence>
<feature type="region of interest" description="Disordered" evidence="1">
    <location>
        <begin position="142"/>
        <end position="161"/>
    </location>
</feature>
<proteinExistence type="predicted"/>
<evidence type="ECO:0000256" key="1">
    <source>
        <dbReference type="SAM" id="MobiDB-lite"/>
    </source>
</evidence>
<sequence>MCSTTTRPRRTLTAALDTVGFAAGWERSVLVGEAAELSLPEPELGPVGRIASAAGTRTRGPDRPAPGPLGGPARRARRLVPGRRNPCVDPSWKGRRGLPRPSLRRFCPSKPFLVADADGKVRDALLAIEFREVTTARSHFWTPPGEPAVTPPARHSLYSGESERIGRRCEARVGFDYDSGRGRYRAPADSRSWFHGLLGGHDDPTIAAAEGVIERGLRACVRPGEWVYEYRPYLDGWEFDPHRVGGPGQPSWPGSAIAGGEFQFLATADARVGTFGHYVERTLVVFGEDLVVQVADDLERLLGDGTWTFGA</sequence>
<protein>
    <submittedName>
        <fullName evidence="2">DUF2716 domain-containing protein</fullName>
    </submittedName>
</protein>
<dbReference type="EMBL" id="JAIBOA010000005">
    <property type="protein sequence ID" value="MBW8482623.1"/>
    <property type="molecule type" value="Genomic_DNA"/>
</dbReference>
<reference evidence="2 3" key="1">
    <citation type="submission" date="2021-07" db="EMBL/GenBank/DDBJ databases">
        <title>Actinomadura sp. PM05-2 isolated from lichen.</title>
        <authorList>
            <person name="Somphong A."/>
            <person name="Phongsopitanun W."/>
            <person name="Tanasupawat S."/>
            <person name="Peongsungnone V."/>
        </authorList>
    </citation>
    <scope>NUCLEOTIDE SEQUENCE [LARGE SCALE GENOMIC DNA]</scope>
    <source>
        <strain evidence="2 3">PM05-2</strain>
    </source>
</reference>
<gene>
    <name evidence="2" type="ORF">K1Y72_09620</name>
</gene>
<name>A0ABS7FQE6_9ACTN</name>
<evidence type="ECO:0000313" key="2">
    <source>
        <dbReference type="EMBL" id="MBW8482623.1"/>
    </source>
</evidence>
<organism evidence="2 3">
    <name type="scientific">Actinomadura parmotrematis</name>
    <dbReference type="NCBI Taxonomy" id="2864039"/>
    <lineage>
        <taxon>Bacteria</taxon>
        <taxon>Bacillati</taxon>
        <taxon>Actinomycetota</taxon>
        <taxon>Actinomycetes</taxon>
        <taxon>Streptosporangiales</taxon>
        <taxon>Thermomonosporaceae</taxon>
        <taxon>Actinomadura</taxon>
    </lineage>
</organism>
<accession>A0ABS7FQE6</accession>
<dbReference type="Pfam" id="PF10898">
    <property type="entry name" value="DUF2716"/>
    <property type="match status" value="1"/>
</dbReference>
<comment type="caution">
    <text evidence="2">The sequence shown here is derived from an EMBL/GenBank/DDBJ whole genome shotgun (WGS) entry which is preliminary data.</text>
</comment>
<dbReference type="Proteomes" id="UP000774570">
    <property type="component" value="Unassembled WGS sequence"/>
</dbReference>
<feature type="region of interest" description="Disordered" evidence="1">
    <location>
        <begin position="52"/>
        <end position="93"/>
    </location>
</feature>
<dbReference type="InterPro" id="IPR020323">
    <property type="entry name" value="DUF2716"/>
</dbReference>
<dbReference type="RefSeq" id="WP_220165297.1">
    <property type="nucleotide sequence ID" value="NZ_JAIBOA010000005.1"/>
</dbReference>
<keyword evidence="3" id="KW-1185">Reference proteome</keyword>